<sequence length="66" mass="7277">MTQRDDALDKLRAAGFELEMLSDEQHEVLRDLTEDELALLLDIKGRLADVAPEVQAHSDIAGGALF</sequence>
<reference evidence="1" key="1">
    <citation type="journal article" date="2014" name="Int. J. Syst. Evol. Microbiol.">
        <title>Complete genome sequence of Corynebacterium casei LMG S-19264T (=DSM 44701T), isolated from a smear-ripened cheese.</title>
        <authorList>
            <consortium name="US DOE Joint Genome Institute (JGI-PGF)"/>
            <person name="Walter F."/>
            <person name="Albersmeier A."/>
            <person name="Kalinowski J."/>
            <person name="Ruckert C."/>
        </authorList>
    </citation>
    <scope>NUCLEOTIDE SEQUENCE</scope>
    <source>
        <strain evidence="1">CGMCC 4.7201</strain>
    </source>
</reference>
<evidence type="ECO:0000313" key="2">
    <source>
        <dbReference type="Proteomes" id="UP000641932"/>
    </source>
</evidence>
<comment type="caution">
    <text evidence="1">The sequence shown here is derived from an EMBL/GenBank/DDBJ whole genome shotgun (WGS) entry which is preliminary data.</text>
</comment>
<accession>A0A917ZZD2</accession>
<dbReference type="InterPro" id="IPR054632">
    <property type="entry name" value="Aroma_sacti_dom"/>
</dbReference>
<dbReference type="RefSeq" id="WP_189135643.1">
    <property type="nucleotide sequence ID" value="NZ_BMMS01000051.1"/>
</dbReference>
<organism evidence="1 2">
    <name type="scientific">Wenjunlia tyrosinilytica</name>
    <dbReference type="NCBI Taxonomy" id="1544741"/>
    <lineage>
        <taxon>Bacteria</taxon>
        <taxon>Bacillati</taxon>
        <taxon>Actinomycetota</taxon>
        <taxon>Actinomycetes</taxon>
        <taxon>Kitasatosporales</taxon>
        <taxon>Streptomycetaceae</taxon>
        <taxon>Wenjunlia</taxon>
    </lineage>
</organism>
<gene>
    <name evidence="1" type="ORF">GCM10012280_67720</name>
</gene>
<dbReference type="NCBIfam" id="NF045560">
    <property type="entry name" value="aroma_sacti_dom"/>
    <property type="match status" value="1"/>
</dbReference>
<keyword evidence="2" id="KW-1185">Reference proteome</keyword>
<protein>
    <submittedName>
        <fullName evidence="1">Uncharacterized protein</fullName>
    </submittedName>
</protein>
<reference evidence="1" key="2">
    <citation type="submission" date="2020-09" db="EMBL/GenBank/DDBJ databases">
        <authorList>
            <person name="Sun Q."/>
            <person name="Zhou Y."/>
        </authorList>
    </citation>
    <scope>NUCLEOTIDE SEQUENCE</scope>
    <source>
        <strain evidence="1">CGMCC 4.7201</strain>
    </source>
</reference>
<dbReference type="AlphaFoldDB" id="A0A917ZZD2"/>
<dbReference type="EMBL" id="BMMS01000051">
    <property type="protein sequence ID" value="GGO99998.1"/>
    <property type="molecule type" value="Genomic_DNA"/>
</dbReference>
<evidence type="ECO:0000313" key="1">
    <source>
        <dbReference type="EMBL" id="GGO99998.1"/>
    </source>
</evidence>
<proteinExistence type="predicted"/>
<name>A0A917ZZD2_9ACTN</name>
<dbReference type="Proteomes" id="UP000641932">
    <property type="component" value="Unassembled WGS sequence"/>
</dbReference>